<dbReference type="EMBL" id="AB172270">
    <property type="protein sequence ID" value="BAE89332.1"/>
    <property type="molecule type" value="mRNA"/>
</dbReference>
<keyword evidence="2" id="KW-0675">Receptor</keyword>
<keyword evidence="1" id="KW-0472">Membrane</keyword>
<feature type="transmembrane region" description="Helical" evidence="1">
    <location>
        <begin position="18"/>
        <end position="37"/>
    </location>
</feature>
<keyword evidence="1" id="KW-0812">Transmembrane</keyword>
<accession>I7GBT7</accession>
<keyword evidence="1" id="KW-1133">Transmembrane helix</keyword>
<evidence type="ECO:0000256" key="1">
    <source>
        <dbReference type="SAM" id="Phobius"/>
    </source>
</evidence>
<evidence type="ECO:0000313" key="2">
    <source>
        <dbReference type="EMBL" id="BAE89332.1"/>
    </source>
</evidence>
<name>I7GBT7_MACFA</name>
<protein>
    <submittedName>
        <fullName evidence="2">Macaca fascicularis brain cDNA clone: QflA-17418, similar to human thyroid hormone receptor associated protein 2 (THRAP2), mRNA, RefSeq: NM_015335.1</fullName>
    </submittedName>
</protein>
<sequence>MYISEPFLNVKAVHFWEVLNFFCFLFSFKHFAVSFFYI</sequence>
<reference evidence="2" key="1">
    <citation type="journal article" date="2007" name="PLoS Biol.">
        <title>Rate of evolution in brain-expressed genes in humans and other primates.</title>
        <authorList>
            <person name="Wang H.-Y."/>
            <person name="Chien H.-C."/>
            <person name="Osada N."/>
            <person name="Hashimoto K."/>
            <person name="Sugano S."/>
            <person name="Gojobori T."/>
            <person name="Chou C.-K."/>
            <person name="Tsai S.-F."/>
            <person name="Wu C.-I."/>
            <person name="Shen C.-K.J."/>
        </authorList>
    </citation>
    <scope>NUCLEOTIDE SEQUENCE</scope>
</reference>
<dbReference type="AlphaFoldDB" id="I7GBT7"/>
<organism evidence="2">
    <name type="scientific">Macaca fascicularis</name>
    <name type="common">Crab-eating macaque</name>
    <name type="synonym">Cynomolgus monkey</name>
    <dbReference type="NCBI Taxonomy" id="9541"/>
    <lineage>
        <taxon>Eukaryota</taxon>
        <taxon>Metazoa</taxon>
        <taxon>Chordata</taxon>
        <taxon>Craniata</taxon>
        <taxon>Vertebrata</taxon>
        <taxon>Euteleostomi</taxon>
        <taxon>Mammalia</taxon>
        <taxon>Eutheria</taxon>
        <taxon>Euarchontoglires</taxon>
        <taxon>Primates</taxon>
        <taxon>Haplorrhini</taxon>
        <taxon>Catarrhini</taxon>
        <taxon>Cercopithecidae</taxon>
        <taxon>Cercopithecinae</taxon>
        <taxon>Macaca</taxon>
    </lineage>
</organism>
<proteinExistence type="evidence at transcript level"/>